<protein>
    <submittedName>
        <fullName evidence="1">Uncharacterized protein</fullName>
    </submittedName>
</protein>
<name>A0A511MT05_9NOCA</name>
<accession>A0A511MT05</accession>
<proteinExistence type="predicted"/>
<organism evidence="1 2">
    <name type="scientific">Nocardia ninae NBRC 108245</name>
    <dbReference type="NCBI Taxonomy" id="1210091"/>
    <lineage>
        <taxon>Bacteria</taxon>
        <taxon>Bacillati</taxon>
        <taxon>Actinomycetota</taxon>
        <taxon>Actinomycetes</taxon>
        <taxon>Mycobacteriales</taxon>
        <taxon>Nocardiaceae</taxon>
        <taxon>Nocardia</taxon>
    </lineage>
</organism>
<dbReference type="EMBL" id="BJXA01000111">
    <property type="protein sequence ID" value="GEM43715.1"/>
    <property type="molecule type" value="Genomic_DNA"/>
</dbReference>
<dbReference type="RefSeq" id="WP_147142825.1">
    <property type="nucleotide sequence ID" value="NZ_BJXA01000111.1"/>
</dbReference>
<keyword evidence="2" id="KW-1185">Reference proteome</keyword>
<dbReference type="Proteomes" id="UP000321424">
    <property type="component" value="Unassembled WGS sequence"/>
</dbReference>
<gene>
    <name evidence="1" type="ORF">NN4_82340</name>
</gene>
<dbReference type="OrthoDB" id="4560052at2"/>
<comment type="caution">
    <text evidence="1">The sequence shown here is derived from an EMBL/GenBank/DDBJ whole genome shotgun (WGS) entry which is preliminary data.</text>
</comment>
<sequence>MQSDELNYDDGEQWRCAECGHVDTIEWDDELEQTVGLPDVVAGDNGEVTLLCSECSFDAC</sequence>
<dbReference type="AlphaFoldDB" id="A0A511MT05"/>
<evidence type="ECO:0000313" key="1">
    <source>
        <dbReference type="EMBL" id="GEM43715.1"/>
    </source>
</evidence>
<reference evidence="1 2" key="1">
    <citation type="submission" date="2019-07" db="EMBL/GenBank/DDBJ databases">
        <title>Whole genome shotgun sequence of Nocardia ninae NBRC 108245.</title>
        <authorList>
            <person name="Hosoyama A."/>
            <person name="Uohara A."/>
            <person name="Ohji S."/>
            <person name="Ichikawa N."/>
        </authorList>
    </citation>
    <scope>NUCLEOTIDE SEQUENCE [LARGE SCALE GENOMIC DNA]</scope>
    <source>
        <strain evidence="1 2">NBRC 108245</strain>
    </source>
</reference>
<evidence type="ECO:0000313" key="2">
    <source>
        <dbReference type="Proteomes" id="UP000321424"/>
    </source>
</evidence>